<feature type="region of interest" description="Disordered" evidence="1">
    <location>
        <begin position="224"/>
        <end position="244"/>
    </location>
</feature>
<dbReference type="GO" id="GO:0005886">
    <property type="term" value="C:plasma membrane"/>
    <property type="evidence" value="ECO:0007669"/>
    <property type="project" value="TreeGrafter"/>
</dbReference>
<evidence type="ECO:0000313" key="5">
    <source>
        <dbReference type="WBParaSite" id="maker-unitig_23236-snap-gene-0.2-mRNA-1"/>
    </source>
</evidence>
<dbReference type="WBParaSite" id="maker-unitig_23236-snap-gene-0.2-mRNA-1">
    <property type="protein sequence ID" value="maker-unitig_23236-snap-gene-0.2-mRNA-1"/>
    <property type="gene ID" value="maker-unitig_23236-snap-gene-0.2"/>
</dbReference>
<dbReference type="InterPro" id="IPR041491">
    <property type="entry name" value="TRPM_SLOG"/>
</dbReference>
<feature type="transmembrane region" description="Helical" evidence="2">
    <location>
        <begin position="536"/>
        <end position="557"/>
    </location>
</feature>
<keyword evidence="4" id="KW-1185">Reference proteome</keyword>
<dbReference type="GO" id="GO:0099604">
    <property type="term" value="F:ligand-gated calcium channel activity"/>
    <property type="evidence" value="ECO:0007669"/>
    <property type="project" value="TreeGrafter"/>
</dbReference>
<dbReference type="InterPro" id="IPR050927">
    <property type="entry name" value="TRPM"/>
</dbReference>
<evidence type="ECO:0000259" key="3">
    <source>
        <dbReference type="Pfam" id="PF18139"/>
    </source>
</evidence>
<feature type="domain" description="TRPM SLOG" evidence="3">
    <location>
        <begin position="3"/>
        <end position="145"/>
    </location>
</feature>
<reference evidence="5" key="1">
    <citation type="submission" date="2016-11" db="UniProtKB">
        <authorList>
            <consortium name="WormBaseParasite"/>
        </authorList>
    </citation>
    <scope>IDENTIFICATION</scope>
</reference>
<dbReference type="PANTHER" id="PTHR13800">
    <property type="entry name" value="TRANSIENT RECEPTOR POTENTIAL CATION CHANNEL, SUBFAMILY M, MEMBER 6"/>
    <property type="match status" value="1"/>
</dbReference>
<keyword evidence="2" id="KW-0812">Transmembrane</keyword>
<accession>A0A1I8F7T4</accession>
<evidence type="ECO:0000313" key="4">
    <source>
        <dbReference type="Proteomes" id="UP000095280"/>
    </source>
</evidence>
<organism evidence="4 5">
    <name type="scientific">Macrostomum lignano</name>
    <dbReference type="NCBI Taxonomy" id="282301"/>
    <lineage>
        <taxon>Eukaryota</taxon>
        <taxon>Metazoa</taxon>
        <taxon>Spiralia</taxon>
        <taxon>Lophotrochozoa</taxon>
        <taxon>Platyhelminthes</taxon>
        <taxon>Rhabditophora</taxon>
        <taxon>Macrostomorpha</taxon>
        <taxon>Macrostomida</taxon>
        <taxon>Macrostomidae</taxon>
        <taxon>Macrostomum</taxon>
    </lineage>
</organism>
<name>A0A1I8F7T4_9PLAT</name>
<keyword evidence="2" id="KW-1133">Transmembrane helix</keyword>
<evidence type="ECO:0000256" key="2">
    <source>
        <dbReference type="SAM" id="Phobius"/>
    </source>
</evidence>
<dbReference type="Proteomes" id="UP000095280">
    <property type="component" value="Unplaced"/>
</dbReference>
<dbReference type="Pfam" id="PF18139">
    <property type="entry name" value="LSDAT_euk"/>
    <property type="match status" value="1"/>
</dbReference>
<feature type="transmembrane region" description="Helical" evidence="2">
    <location>
        <begin position="630"/>
        <end position="649"/>
    </location>
</feature>
<keyword evidence="2" id="KW-0472">Membrane</keyword>
<sequence length="818" mass="88578">SLVVTDGLSKGIVKLAGKAVRDYNDAYGQDRISLLAVLPWKWVPSRSELGLSNQPPPAVPGSLPGLDPNHNFFLMVDDNAETDTVVEVRTRIETLLSRLDESMPQAPACCILANGTLDDVVSLHRCLVLRHCSAVLVRGSGGLADAREIRIDNPALRTASPEVLARRDAAEMALRRSGGPKPEVSMLMEIAAAQHLIEVFSVEDDMASDFDAKILASLLGMPQSAGDDAGGNGEKAAGEDSEQKRPGALMLQALRTTRTEFAELMAHQRLRHFISSAWVAKPQRCPERLPARPAPATRFNHAADVEAAVHLLTRPGHLDRIRPVRRPCGPPCAFCLHQREIIPSALLSRPGAPGGPGPAGDSVQMRAELDLGRPSRFEQLAAAAITSAGRPPRAGRRGTSLRLHSAHPKLPESGSTCVARRIVGHRRLQFCLVGLLAAQTLVVGGRCWQLLFAAARPQRLWERISAKKSQQESSAIAVGKCQKSRAAELRTVAASPKSSEAAARPVQTKDVCETPTTSTPRLWCASVHLVVEPTPLLLAVFVLSFMVEAVNSLLLLLRIVFGLGVVPAADSIFGVDTVGQRTGHRLREDDANTAGSCSAWRCSILFLADCADLLRGMSNARDAKGIIEDLIPFMVIFMVFVVGYGVFVWSNNLPNVHAGHGGAMDALNTYERIQSSSMQYWTLQRYLIMREYTERSIAPPPLRCIVRRLRVSEEQPLTKWEGLRSRSSSAVARRPISSGGEANASDRQVAASCSCRRSRLPALPTTHAIGGRLGRGSRGRAAAQSIGLGHHALGVRCSTIREGLRDTEKQLRARELTM</sequence>
<proteinExistence type="predicted"/>
<dbReference type="PANTHER" id="PTHR13800:SF12">
    <property type="entry name" value="TRANSIENT RECEPTOR POTENTIAL CATION CHANNEL SUBFAMILY M MEMBER-LIKE 2"/>
    <property type="match status" value="1"/>
</dbReference>
<evidence type="ECO:0000256" key="1">
    <source>
        <dbReference type="SAM" id="MobiDB-lite"/>
    </source>
</evidence>
<protein>
    <submittedName>
        <fullName evidence="5">LSDAT_euk domain-containing protein</fullName>
    </submittedName>
</protein>
<dbReference type="AlphaFoldDB" id="A0A1I8F7T4"/>